<proteinExistence type="inferred from homology"/>
<evidence type="ECO:0000256" key="7">
    <source>
        <dbReference type="ARBA" id="ARBA00022840"/>
    </source>
</evidence>
<dbReference type="SUPFAM" id="SSF52540">
    <property type="entry name" value="P-loop containing nucleoside triphosphate hydrolases"/>
    <property type="match status" value="1"/>
</dbReference>
<dbReference type="EMBL" id="BSEC01000001">
    <property type="protein sequence ID" value="GLI91026.1"/>
    <property type="molecule type" value="Genomic_DNA"/>
</dbReference>
<keyword evidence="2" id="KW-0813">Transport</keyword>
<dbReference type="InterPro" id="IPR011868">
    <property type="entry name" value="ModC_ABC_ATP-bd"/>
</dbReference>
<evidence type="ECO:0000256" key="3">
    <source>
        <dbReference type="ARBA" id="ARBA00022475"/>
    </source>
</evidence>
<keyword evidence="6" id="KW-0547">Nucleotide-binding</keyword>
<dbReference type="GO" id="GO:0015098">
    <property type="term" value="F:molybdate ion transmembrane transporter activity"/>
    <property type="evidence" value="ECO:0007669"/>
    <property type="project" value="InterPro"/>
</dbReference>
<dbReference type="PANTHER" id="PTHR43514:SF4">
    <property type="entry name" value="ABC TRANSPORTER I FAMILY MEMBER 10"/>
    <property type="match status" value="1"/>
</dbReference>
<dbReference type="PROSITE" id="PS50893">
    <property type="entry name" value="ABC_TRANSPORTER_2"/>
    <property type="match status" value="1"/>
</dbReference>
<dbReference type="PROSITE" id="PS51866">
    <property type="entry name" value="MOP"/>
    <property type="match status" value="1"/>
</dbReference>
<dbReference type="AlphaFoldDB" id="A0A9W6LQ36"/>
<keyword evidence="5" id="KW-0997">Cell inner membrane</keyword>
<dbReference type="PANTHER" id="PTHR43514">
    <property type="entry name" value="ABC TRANSPORTER I FAMILY MEMBER 10"/>
    <property type="match status" value="1"/>
</dbReference>
<dbReference type="PROSITE" id="PS00211">
    <property type="entry name" value="ABC_TRANSPORTER_1"/>
    <property type="match status" value="1"/>
</dbReference>
<dbReference type="InterPro" id="IPR017871">
    <property type="entry name" value="ABC_transporter-like_CS"/>
</dbReference>
<organism evidence="13 14">
    <name type="scientific">Methylocystis echinoides</name>
    <dbReference type="NCBI Taxonomy" id="29468"/>
    <lineage>
        <taxon>Bacteria</taxon>
        <taxon>Pseudomonadati</taxon>
        <taxon>Pseudomonadota</taxon>
        <taxon>Alphaproteobacteria</taxon>
        <taxon>Hyphomicrobiales</taxon>
        <taxon>Methylocystaceae</taxon>
        <taxon>Methylocystis</taxon>
    </lineage>
</organism>
<protein>
    <submittedName>
        <fullName evidence="13">Molybdenum import ATP-binding protein ModC</fullName>
    </submittedName>
</protein>
<comment type="caution">
    <text evidence="13">The sequence shown here is derived from an EMBL/GenBank/DDBJ whole genome shotgun (WGS) entry which is preliminary data.</text>
</comment>
<accession>A0A9W6LQ36</accession>
<keyword evidence="14" id="KW-1185">Reference proteome</keyword>
<evidence type="ECO:0000313" key="13">
    <source>
        <dbReference type="EMBL" id="GLI91026.1"/>
    </source>
</evidence>
<dbReference type="GO" id="GO:0016020">
    <property type="term" value="C:membrane"/>
    <property type="evidence" value="ECO:0007669"/>
    <property type="project" value="InterPro"/>
</dbReference>
<dbReference type="GO" id="GO:0016887">
    <property type="term" value="F:ATP hydrolysis activity"/>
    <property type="evidence" value="ECO:0007669"/>
    <property type="project" value="InterPro"/>
</dbReference>
<name>A0A9W6LQ36_9HYPH</name>
<dbReference type="InterPro" id="IPR003439">
    <property type="entry name" value="ABC_transporter-like_ATP-bd"/>
</dbReference>
<evidence type="ECO:0000256" key="8">
    <source>
        <dbReference type="ARBA" id="ARBA00022967"/>
    </source>
</evidence>
<dbReference type="NCBIfam" id="TIGR02142">
    <property type="entry name" value="modC_ABC"/>
    <property type="match status" value="1"/>
</dbReference>
<dbReference type="SMART" id="SM00382">
    <property type="entry name" value="AAA"/>
    <property type="match status" value="1"/>
</dbReference>
<sequence length="367" mass="39393">MIEVDVKRVIGSFSLDVAFKNATGVTALFGHSGSGKSVTLGIIAGLTQPDWGHVRLNGEAFVDTDAGVRLPVSRRRIGLVFQDANLFPHMSVRQNLLYGRWFAPRDARRIDFDAVVETLGIGNLLSRPPARLSGGERQRVAIGRALLSCPKLLLFDEPLAALDMQRKLEIMPLIERVRDEFRVPIVYVTHAVDEVVRLAHCVVIIEGGRVKFVGEPATAFSRLASAPGEDRFKLSSVLEARVATQPPSHGLTPLAHPGGLIWVAGQFGAPGAPARVVVNATDVILSLARPAEISTRSVLAGKVARIRQSGALVTVEIELPENSSLLAAITRGAMEDLSLQTGTHVYALFKSAALDDTAVSSDLIAAR</sequence>
<evidence type="ECO:0000256" key="10">
    <source>
        <dbReference type="PROSITE-ProRule" id="PRU01213"/>
    </source>
</evidence>
<feature type="domain" description="ABC transporter" evidence="11">
    <location>
        <begin position="4"/>
        <end position="232"/>
    </location>
</feature>
<evidence type="ECO:0000259" key="11">
    <source>
        <dbReference type="PROSITE" id="PS50893"/>
    </source>
</evidence>
<keyword evidence="3" id="KW-1003">Cell membrane</keyword>
<gene>
    <name evidence="13" type="primary">modC</name>
    <name evidence="13" type="ORF">LMG27198_00180</name>
</gene>
<feature type="domain" description="Mop" evidence="12">
    <location>
        <begin position="292"/>
        <end position="358"/>
    </location>
</feature>
<evidence type="ECO:0000256" key="1">
    <source>
        <dbReference type="ARBA" id="ARBA00005417"/>
    </source>
</evidence>
<keyword evidence="4 10" id="KW-0500">Molybdenum</keyword>
<dbReference type="GO" id="GO:0005524">
    <property type="term" value="F:ATP binding"/>
    <property type="evidence" value="ECO:0007669"/>
    <property type="project" value="UniProtKB-KW"/>
</dbReference>
<evidence type="ECO:0000313" key="14">
    <source>
        <dbReference type="Proteomes" id="UP001144323"/>
    </source>
</evidence>
<dbReference type="SUPFAM" id="SSF50331">
    <property type="entry name" value="MOP-like"/>
    <property type="match status" value="1"/>
</dbReference>
<evidence type="ECO:0000256" key="5">
    <source>
        <dbReference type="ARBA" id="ARBA00022519"/>
    </source>
</evidence>
<keyword evidence="8" id="KW-1278">Translocase</keyword>
<comment type="similarity">
    <text evidence="1">Belongs to the ABC transporter superfamily.</text>
</comment>
<dbReference type="InterPro" id="IPR050334">
    <property type="entry name" value="Molybdenum_import_ModC"/>
</dbReference>
<dbReference type="InterPro" id="IPR003593">
    <property type="entry name" value="AAA+_ATPase"/>
</dbReference>
<dbReference type="Pfam" id="PF00005">
    <property type="entry name" value="ABC_tran"/>
    <property type="match status" value="1"/>
</dbReference>
<reference evidence="13" key="1">
    <citation type="journal article" date="2023" name="Int. J. Syst. Evol. Microbiol.">
        <title>Methylocystis iwaonis sp. nov., a type II methane-oxidizing bacterium from surface soil of a rice paddy field in Japan, and emended description of the genus Methylocystis (ex Whittenbury et al. 1970) Bowman et al. 1993.</title>
        <authorList>
            <person name="Kaise H."/>
            <person name="Sawadogo J.B."/>
            <person name="Alam M.S."/>
            <person name="Ueno C."/>
            <person name="Dianou D."/>
            <person name="Shinjo R."/>
            <person name="Asakawa S."/>
        </authorList>
    </citation>
    <scope>NUCLEOTIDE SEQUENCE</scope>
    <source>
        <strain evidence="13">LMG27198</strain>
    </source>
</reference>
<evidence type="ECO:0000259" key="12">
    <source>
        <dbReference type="PROSITE" id="PS51866"/>
    </source>
</evidence>
<evidence type="ECO:0000256" key="9">
    <source>
        <dbReference type="ARBA" id="ARBA00023136"/>
    </source>
</evidence>
<dbReference type="Gene3D" id="3.40.50.300">
    <property type="entry name" value="P-loop containing nucleotide triphosphate hydrolases"/>
    <property type="match status" value="1"/>
</dbReference>
<evidence type="ECO:0000256" key="2">
    <source>
        <dbReference type="ARBA" id="ARBA00022448"/>
    </source>
</evidence>
<evidence type="ECO:0000256" key="4">
    <source>
        <dbReference type="ARBA" id="ARBA00022505"/>
    </source>
</evidence>
<dbReference type="GO" id="GO:0140359">
    <property type="term" value="F:ABC-type transporter activity"/>
    <property type="evidence" value="ECO:0007669"/>
    <property type="project" value="InterPro"/>
</dbReference>
<dbReference type="Gene3D" id="2.40.50.100">
    <property type="match status" value="1"/>
</dbReference>
<dbReference type="InterPro" id="IPR005116">
    <property type="entry name" value="Transp-assoc_OB_typ1"/>
</dbReference>
<dbReference type="InterPro" id="IPR004606">
    <property type="entry name" value="Mop_domain"/>
</dbReference>
<dbReference type="InterPro" id="IPR008995">
    <property type="entry name" value="Mo/tungstate-bd_C_term_dom"/>
</dbReference>
<evidence type="ECO:0000256" key="6">
    <source>
        <dbReference type="ARBA" id="ARBA00022741"/>
    </source>
</evidence>
<dbReference type="Proteomes" id="UP001144323">
    <property type="component" value="Unassembled WGS sequence"/>
</dbReference>
<keyword evidence="9" id="KW-0472">Membrane</keyword>
<dbReference type="InterPro" id="IPR027417">
    <property type="entry name" value="P-loop_NTPase"/>
</dbReference>
<dbReference type="Pfam" id="PF03459">
    <property type="entry name" value="TOBE"/>
    <property type="match status" value="1"/>
</dbReference>
<keyword evidence="7 13" id="KW-0067">ATP-binding</keyword>
<dbReference type="RefSeq" id="WP_281799590.1">
    <property type="nucleotide sequence ID" value="NZ_BSEC01000001.1"/>
</dbReference>